<keyword evidence="3" id="KW-0808">Transferase</keyword>
<dbReference type="Proteomes" id="UP001458880">
    <property type="component" value="Unassembled WGS sequence"/>
</dbReference>
<feature type="domain" description="Reverse transcriptase Ty1/copia-type" evidence="2">
    <location>
        <begin position="60"/>
        <end position="126"/>
    </location>
</feature>
<evidence type="ECO:0000256" key="1">
    <source>
        <dbReference type="SAM" id="MobiDB-lite"/>
    </source>
</evidence>
<name>A0AAW1JAW0_POPJA</name>
<dbReference type="InterPro" id="IPR013103">
    <property type="entry name" value="RVT_2"/>
</dbReference>
<proteinExistence type="predicted"/>
<dbReference type="AlphaFoldDB" id="A0AAW1JAW0"/>
<protein>
    <submittedName>
        <fullName evidence="3">Reverse transcriptase (RNA-dependent DNA polymerase)</fullName>
    </submittedName>
</protein>
<keyword evidence="4" id="KW-1185">Reference proteome</keyword>
<dbReference type="Pfam" id="PF07727">
    <property type="entry name" value="RVT_2"/>
    <property type="match status" value="1"/>
</dbReference>
<organism evidence="3 4">
    <name type="scientific">Popillia japonica</name>
    <name type="common">Japanese beetle</name>
    <dbReference type="NCBI Taxonomy" id="7064"/>
    <lineage>
        <taxon>Eukaryota</taxon>
        <taxon>Metazoa</taxon>
        <taxon>Ecdysozoa</taxon>
        <taxon>Arthropoda</taxon>
        <taxon>Hexapoda</taxon>
        <taxon>Insecta</taxon>
        <taxon>Pterygota</taxon>
        <taxon>Neoptera</taxon>
        <taxon>Endopterygota</taxon>
        <taxon>Coleoptera</taxon>
        <taxon>Polyphaga</taxon>
        <taxon>Scarabaeiformia</taxon>
        <taxon>Scarabaeidae</taxon>
        <taxon>Rutelinae</taxon>
        <taxon>Popillia</taxon>
    </lineage>
</organism>
<feature type="compositionally biased region" description="Basic and acidic residues" evidence="1">
    <location>
        <begin position="12"/>
        <end position="30"/>
    </location>
</feature>
<feature type="region of interest" description="Disordered" evidence="1">
    <location>
        <begin position="1"/>
        <end position="38"/>
    </location>
</feature>
<reference evidence="3 4" key="1">
    <citation type="journal article" date="2024" name="BMC Genomics">
        <title>De novo assembly and annotation of Popillia japonica's genome with initial clues to its potential as an invasive pest.</title>
        <authorList>
            <person name="Cucini C."/>
            <person name="Boschi S."/>
            <person name="Funari R."/>
            <person name="Cardaioli E."/>
            <person name="Iannotti N."/>
            <person name="Marturano G."/>
            <person name="Paoli F."/>
            <person name="Bruttini M."/>
            <person name="Carapelli A."/>
            <person name="Frati F."/>
            <person name="Nardi F."/>
        </authorList>
    </citation>
    <scope>NUCLEOTIDE SEQUENCE [LARGE SCALE GENOMIC DNA]</scope>
    <source>
        <strain evidence="3">DMR45628</strain>
    </source>
</reference>
<evidence type="ECO:0000313" key="3">
    <source>
        <dbReference type="EMBL" id="KAK9700505.1"/>
    </source>
</evidence>
<dbReference type="EMBL" id="JASPKY010000436">
    <property type="protein sequence ID" value="KAK9700505.1"/>
    <property type="molecule type" value="Genomic_DNA"/>
</dbReference>
<evidence type="ECO:0000313" key="4">
    <source>
        <dbReference type="Proteomes" id="UP001458880"/>
    </source>
</evidence>
<comment type="caution">
    <text evidence="3">The sequence shown here is derived from an EMBL/GenBank/DDBJ whole genome shotgun (WGS) entry which is preliminary data.</text>
</comment>
<keyword evidence="3" id="KW-0548">Nucleotidyltransferase</keyword>
<keyword evidence="3" id="KW-0695">RNA-directed DNA polymerase</keyword>
<sequence>MILSQTQPSVLHEAKQENIQDRAVGKEHGDSNSFSEALRSKAGDQCLQAMHEEMESLKKNNTWVLGERPRNVQVLKNRWVLRQKTAKNGSARFKARLVTKGYAQKEGIKYDETFSPVARYDTIRTL</sequence>
<accession>A0AAW1JAW0</accession>
<dbReference type="GO" id="GO:0003964">
    <property type="term" value="F:RNA-directed DNA polymerase activity"/>
    <property type="evidence" value="ECO:0007669"/>
    <property type="project" value="UniProtKB-KW"/>
</dbReference>
<evidence type="ECO:0000259" key="2">
    <source>
        <dbReference type="Pfam" id="PF07727"/>
    </source>
</evidence>
<gene>
    <name evidence="3" type="ORF">QE152_g31200</name>
</gene>